<dbReference type="GO" id="GO:0006935">
    <property type="term" value="P:chemotaxis"/>
    <property type="evidence" value="ECO:0007669"/>
    <property type="project" value="InterPro"/>
</dbReference>
<dbReference type="AlphaFoldDB" id="Q2IU93"/>
<evidence type="ECO:0000256" key="1">
    <source>
        <dbReference type="ARBA" id="ARBA00023224"/>
    </source>
</evidence>
<keyword evidence="6" id="KW-1185">Reference proteome</keyword>
<dbReference type="Proteomes" id="UP000008809">
    <property type="component" value="Chromosome"/>
</dbReference>
<protein>
    <submittedName>
        <fullName evidence="5">Methyl-accepting chemotaxis sensory transducer</fullName>
    </submittedName>
</protein>
<evidence type="ECO:0000259" key="4">
    <source>
        <dbReference type="PROSITE" id="PS50111"/>
    </source>
</evidence>
<dbReference type="SMART" id="SM00283">
    <property type="entry name" value="MA"/>
    <property type="match status" value="1"/>
</dbReference>
<gene>
    <name evidence="5" type="ordered locus">RPB_3522</name>
</gene>
<evidence type="ECO:0000256" key="3">
    <source>
        <dbReference type="PROSITE-ProRule" id="PRU00284"/>
    </source>
</evidence>
<organism evidence="5 6">
    <name type="scientific">Rhodopseudomonas palustris (strain HaA2)</name>
    <dbReference type="NCBI Taxonomy" id="316058"/>
    <lineage>
        <taxon>Bacteria</taxon>
        <taxon>Pseudomonadati</taxon>
        <taxon>Pseudomonadota</taxon>
        <taxon>Alphaproteobacteria</taxon>
        <taxon>Hyphomicrobiales</taxon>
        <taxon>Nitrobacteraceae</taxon>
        <taxon>Rhodopseudomonas</taxon>
    </lineage>
</organism>
<dbReference type="GO" id="GO:0007165">
    <property type="term" value="P:signal transduction"/>
    <property type="evidence" value="ECO:0007669"/>
    <property type="project" value="UniProtKB-KW"/>
</dbReference>
<dbReference type="InterPro" id="IPR004089">
    <property type="entry name" value="MCPsignal_dom"/>
</dbReference>
<comment type="similarity">
    <text evidence="2">Belongs to the methyl-accepting chemotaxis (MCP) protein family.</text>
</comment>
<dbReference type="Pfam" id="PF00015">
    <property type="entry name" value="MCPsignal"/>
    <property type="match status" value="1"/>
</dbReference>
<evidence type="ECO:0000313" key="5">
    <source>
        <dbReference type="EMBL" id="ABD08217.1"/>
    </source>
</evidence>
<dbReference type="InterPro" id="IPR025991">
    <property type="entry name" value="Chemoreceptor_zinc-bind_dom"/>
</dbReference>
<dbReference type="PANTHER" id="PTHR32089">
    <property type="entry name" value="METHYL-ACCEPTING CHEMOTAXIS PROTEIN MCPB"/>
    <property type="match status" value="1"/>
</dbReference>
<dbReference type="PROSITE" id="PS50111">
    <property type="entry name" value="CHEMOTAXIS_TRANSDUC_2"/>
    <property type="match status" value="1"/>
</dbReference>
<dbReference type="PANTHER" id="PTHR32089:SF112">
    <property type="entry name" value="LYSOZYME-LIKE PROTEIN-RELATED"/>
    <property type="match status" value="1"/>
</dbReference>
<dbReference type="SUPFAM" id="SSF58104">
    <property type="entry name" value="Methyl-accepting chemotaxis protein (MCP) signaling domain"/>
    <property type="match status" value="1"/>
</dbReference>
<dbReference type="STRING" id="316058.RPB_3522"/>
<proteinExistence type="inferred from homology"/>
<feature type="domain" description="Methyl-accepting transducer" evidence="4">
    <location>
        <begin position="94"/>
        <end position="323"/>
    </location>
</feature>
<dbReference type="Pfam" id="PF13682">
    <property type="entry name" value="CZB"/>
    <property type="match status" value="1"/>
</dbReference>
<dbReference type="KEGG" id="rpb:RPB_3522"/>
<evidence type="ECO:0000256" key="2">
    <source>
        <dbReference type="ARBA" id="ARBA00029447"/>
    </source>
</evidence>
<dbReference type="eggNOG" id="COG0840">
    <property type="taxonomic scope" value="Bacteria"/>
</dbReference>
<evidence type="ECO:0000313" key="6">
    <source>
        <dbReference type="Proteomes" id="UP000008809"/>
    </source>
</evidence>
<dbReference type="Gene3D" id="1.20.120.30">
    <property type="entry name" value="Aspartate receptor, ligand-binding domain"/>
    <property type="match status" value="1"/>
</dbReference>
<reference evidence="5 6" key="1">
    <citation type="submission" date="2006-01" db="EMBL/GenBank/DDBJ databases">
        <title>Complete sequence of Rhodopseudomonas palustris HaA2.</title>
        <authorList>
            <consortium name="US DOE Joint Genome Institute"/>
            <person name="Copeland A."/>
            <person name="Lucas S."/>
            <person name="Lapidus A."/>
            <person name="Barry K."/>
            <person name="Detter J.C."/>
            <person name="Glavina T."/>
            <person name="Hammon N."/>
            <person name="Israni S."/>
            <person name="Pitluck S."/>
            <person name="Chain P."/>
            <person name="Malfatti S."/>
            <person name="Shin M."/>
            <person name="Vergez L."/>
            <person name="Schmutz J."/>
            <person name="Larimer F."/>
            <person name="Land M."/>
            <person name="Hauser L."/>
            <person name="Pelletier D.A."/>
            <person name="Kyrpides N."/>
            <person name="Anderson I."/>
            <person name="Oda Y."/>
            <person name="Harwood C.S."/>
            <person name="Richardson P."/>
        </authorList>
    </citation>
    <scope>NUCLEOTIDE SEQUENCE [LARGE SCALE GENOMIC DNA]</scope>
    <source>
        <strain evidence="5 6">HaA2</strain>
    </source>
</reference>
<keyword evidence="1 3" id="KW-0807">Transducer</keyword>
<dbReference type="HOGENOM" id="CLU_000445_21_1_5"/>
<dbReference type="PRINTS" id="PR00260">
    <property type="entry name" value="CHEMTRNSDUCR"/>
</dbReference>
<sequence length="471" mass="49526">MRGPMSILSVARKALRDGSDETSTGAATPAADLVNIRARDDAIAACLRRIAEGDYEVVLPAGDDPLSQAVGALLQRLSGNASRNLDRMVDLSIQGSETAMSSAYLLSSTREIDQRTQALASASEEMVASIGQIRATAQAAATEATEMQISADRGMTTANSASAAMGRVSTTAELASAKITALSEASEAIGSIVGSIDAIARQTNLLALNATIEAARAGEAGRGFAVVATEVKSLSQQTSNATVDIRSRIDRLREDIATIVAAMADCTGAAVESREVVNTLGEAMAGVSRRVTGVTDGMSEIATILNQQSEASREIATGISAIAEMTKNSVGQVGDISDQLDHVQSLVDSELSELSRMTFDGLIERLAKADHITWKKKLCDMAVGRAKLNADELTDHHSCRLGKWYYGDGSLQSRNAPAFRALEKPHALVHDHGKKAARLFQSGDLAGAIAEIECVGDASKDVLRLLDDLVK</sequence>
<dbReference type="Gene3D" id="1.10.287.950">
    <property type="entry name" value="Methyl-accepting chemotaxis protein"/>
    <property type="match status" value="1"/>
</dbReference>
<dbReference type="InterPro" id="IPR004090">
    <property type="entry name" value="Chemotax_Me-accpt_rcpt"/>
</dbReference>
<name>Q2IU93_RHOP2</name>
<dbReference type="GO" id="GO:0004888">
    <property type="term" value="F:transmembrane signaling receptor activity"/>
    <property type="evidence" value="ECO:0007669"/>
    <property type="project" value="InterPro"/>
</dbReference>
<accession>Q2IU93</accession>
<dbReference type="GO" id="GO:0016020">
    <property type="term" value="C:membrane"/>
    <property type="evidence" value="ECO:0007669"/>
    <property type="project" value="InterPro"/>
</dbReference>
<dbReference type="EMBL" id="CP000250">
    <property type="protein sequence ID" value="ABD08217.1"/>
    <property type="molecule type" value="Genomic_DNA"/>
</dbReference>